<evidence type="ECO:0000313" key="2">
    <source>
        <dbReference type="EMBL" id="GAA1684961.1"/>
    </source>
</evidence>
<comment type="caution">
    <text evidence="2">The sequence shown here is derived from an EMBL/GenBank/DDBJ whole genome shotgun (WGS) entry which is preliminary data.</text>
</comment>
<keyword evidence="1" id="KW-0812">Transmembrane</keyword>
<evidence type="ECO:0000256" key="1">
    <source>
        <dbReference type="SAM" id="Phobius"/>
    </source>
</evidence>
<reference evidence="3" key="1">
    <citation type="journal article" date="2019" name="Int. J. Syst. Evol. Microbiol.">
        <title>The Global Catalogue of Microorganisms (GCM) 10K type strain sequencing project: providing services to taxonomists for standard genome sequencing and annotation.</title>
        <authorList>
            <consortium name="The Broad Institute Genomics Platform"/>
            <consortium name="The Broad Institute Genome Sequencing Center for Infectious Disease"/>
            <person name="Wu L."/>
            <person name="Ma J."/>
        </authorList>
    </citation>
    <scope>NUCLEOTIDE SEQUENCE [LARGE SCALE GENOMIC DNA]</scope>
    <source>
        <strain evidence="3">JCM 13929</strain>
    </source>
</reference>
<accession>A0ABP4TAD8</accession>
<protein>
    <submittedName>
        <fullName evidence="2">Uncharacterized protein</fullName>
    </submittedName>
</protein>
<evidence type="ECO:0000313" key="3">
    <source>
        <dbReference type="Proteomes" id="UP001500064"/>
    </source>
</evidence>
<feature type="transmembrane region" description="Helical" evidence="1">
    <location>
        <begin position="77"/>
        <end position="95"/>
    </location>
</feature>
<sequence>MAERKSCGRLRTSDVIPCAQSGPAEGVATCADLGQVVDHLLSDSYFLAQYRRNIAAICSTSYGSAIRLTRRATPMRALLAALALLAGVLIAPPPAHAAHAANAANTPN</sequence>
<proteinExistence type="predicted"/>
<keyword evidence="1" id="KW-0472">Membrane</keyword>
<gene>
    <name evidence="2" type="ORF">GCM10009733_097140</name>
</gene>
<dbReference type="Proteomes" id="UP001500064">
    <property type="component" value="Unassembled WGS sequence"/>
</dbReference>
<keyword evidence="1" id="KW-1133">Transmembrane helix</keyword>
<dbReference type="EMBL" id="BAAAMU010000142">
    <property type="protein sequence ID" value="GAA1684961.1"/>
    <property type="molecule type" value="Genomic_DNA"/>
</dbReference>
<name>A0ABP4TAD8_9ACTN</name>
<keyword evidence="3" id="KW-1185">Reference proteome</keyword>
<organism evidence="2 3">
    <name type="scientific">Nonomuraea maheshkhaliensis</name>
    <dbReference type="NCBI Taxonomy" id="419590"/>
    <lineage>
        <taxon>Bacteria</taxon>
        <taxon>Bacillati</taxon>
        <taxon>Actinomycetota</taxon>
        <taxon>Actinomycetes</taxon>
        <taxon>Streptosporangiales</taxon>
        <taxon>Streptosporangiaceae</taxon>
        <taxon>Nonomuraea</taxon>
    </lineage>
</organism>